<reference evidence="2" key="1">
    <citation type="submission" date="2020-01" db="EMBL/GenBank/DDBJ databases">
        <title>The Celery Genome Sequence Reveals Sequential Paleo-tetraploidization, Resistance Gene Elimination, Karyotype Evolution, and Functional Innovation in Apiales.</title>
        <authorList>
            <person name="Song X."/>
        </authorList>
    </citation>
    <scope>NUCLEOTIDE SEQUENCE</scope>
    <source>
        <tissue evidence="2">Leaf</tissue>
    </source>
</reference>
<keyword evidence="1" id="KW-1133">Transmembrane helix</keyword>
<keyword evidence="1" id="KW-0472">Membrane</keyword>
<proteinExistence type="predicted"/>
<protein>
    <recommendedName>
        <fullName evidence="4">Bifunctional inhibitor/plant lipid transfer protein/seed storage helical domain-containing protein</fullName>
    </recommendedName>
</protein>
<feature type="transmembrane region" description="Helical" evidence="1">
    <location>
        <begin position="12"/>
        <end position="31"/>
    </location>
</feature>
<dbReference type="EMBL" id="WRXP01000549">
    <property type="protein sequence ID" value="KAF1002714.1"/>
    <property type="molecule type" value="Genomic_DNA"/>
</dbReference>
<dbReference type="AlphaFoldDB" id="A0A6L5BF06"/>
<evidence type="ECO:0008006" key="4">
    <source>
        <dbReference type="Google" id="ProtNLM"/>
    </source>
</evidence>
<evidence type="ECO:0000313" key="2">
    <source>
        <dbReference type="EMBL" id="KAF1002714.1"/>
    </source>
</evidence>
<evidence type="ECO:0000256" key="1">
    <source>
        <dbReference type="SAM" id="Phobius"/>
    </source>
</evidence>
<keyword evidence="3" id="KW-1185">Reference proteome</keyword>
<evidence type="ECO:0000313" key="3">
    <source>
        <dbReference type="Proteomes" id="UP000593563"/>
    </source>
</evidence>
<gene>
    <name evidence="2" type="ORF">AG4045_017951</name>
</gene>
<sequence length="80" mass="8673">MAINLRTALSNKIVITMIAIAVIMLAEVQVAKSDCNPVALAVCLPAITDPNTPAAPECWFLRSAPVDHRGESRYLFSSQF</sequence>
<keyword evidence="1" id="KW-0812">Transmembrane</keyword>
<accession>A0A6L5BF06</accession>
<dbReference type="Proteomes" id="UP000593563">
    <property type="component" value="Unassembled WGS sequence"/>
</dbReference>
<name>A0A6L5BF06_APIGR</name>
<comment type="caution">
    <text evidence="2">The sequence shown here is derived from an EMBL/GenBank/DDBJ whole genome shotgun (WGS) entry which is preliminary data.</text>
</comment>
<organism evidence="2 3">
    <name type="scientific">Apium graveolens</name>
    <name type="common">Celery</name>
    <dbReference type="NCBI Taxonomy" id="4045"/>
    <lineage>
        <taxon>Eukaryota</taxon>
        <taxon>Viridiplantae</taxon>
        <taxon>Streptophyta</taxon>
        <taxon>Embryophyta</taxon>
        <taxon>Tracheophyta</taxon>
        <taxon>Spermatophyta</taxon>
        <taxon>Magnoliopsida</taxon>
        <taxon>eudicotyledons</taxon>
        <taxon>Gunneridae</taxon>
        <taxon>Pentapetalae</taxon>
        <taxon>asterids</taxon>
        <taxon>campanulids</taxon>
        <taxon>Apiales</taxon>
        <taxon>Apiaceae</taxon>
        <taxon>Apioideae</taxon>
        <taxon>apioid superclade</taxon>
        <taxon>Apieae</taxon>
        <taxon>Apium</taxon>
    </lineage>
</organism>